<evidence type="ECO:0000313" key="2">
    <source>
        <dbReference type="EMBL" id="OWK42912.1"/>
    </source>
</evidence>
<comment type="caution">
    <text evidence="1">The sequence shown here is derived from an EMBL/GenBank/DDBJ whole genome shotgun (WGS) entry which is preliminary data.</text>
</comment>
<sequence length="649" mass="72610">MPVLVTARLAAGTTRATLKLQAVAPGKYIRKSDADYEKAWTELPMRDDGLEGDEKAGDSVFSVRVPPSYQRHRWLLRYRIVATDKTGKTVQSPAADDTCPNFAWWCDAGPAPWTGARDPGKTPPETFSAEFLGTLQTFHLLARADDVARSQWDGNAHKQKQQGTLVYRGVVYDHIQYSNRGQASAHMSGKNKWGLKLNRGHDVPLVDHDGVPFPAPCDSLNLNPGGSTPHIPVHRGIGGLDEVLSMRAYRLAGVPSPPTTWVQWRVVDGAEEVSAGNQYKGDLWGLYVVIGEMKPKLLADRPLPDGLTVSIQSGVKHTPRGMTDATKEWEKFLAGMRSDPKEAWWRENLDLPAYYSFHALNRLLGNVDLRPDGNHGYYRRPDGRWAPIPWDNDMMFVPRQHQPGHIEAIGCLKHPAIALEYRNRAREILDLFAADAGDRGGQVGQLAADLGAVLTPKTFAVDWPRLDAALWNQHPRMNQKGTYFVNPGTADHWGGRWTRTLATNDFAGFRRYVVDFCTDSRPMKNYAPNDGDQRGYGWGYLAHEAKDDKIPATPTVQQPTSGRFQFEASAFISPAGHKPAALEWRVGRVGQRGWYELDERWRTEVKSGREVGIPPEAFKEPGEYRVRARWRDSTGRCGHWSSPVNVSVR</sequence>
<evidence type="ECO:0000313" key="3">
    <source>
        <dbReference type="Proteomes" id="UP000214646"/>
    </source>
</evidence>
<evidence type="ECO:0000313" key="1">
    <source>
        <dbReference type="EMBL" id="OWK36330.1"/>
    </source>
</evidence>
<keyword evidence="3" id="KW-1185">Reference proteome</keyword>
<dbReference type="EMBL" id="NIDE01000004">
    <property type="protein sequence ID" value="OWK42912.1"/>
    <property type="molecule type" value="Genomic_DNA"/>
</dbReference>
<protein>
    <submittedName>
        <fullName evidence="1">Uncharacterized protein</fullName>
    </submittedName>
</protein>
<organism evidence="1 3">
    <name type="scientific">Fimbriiglobus ruber</name>
    <dbReference type="NCBI Taxonomy" id="1908690"/>
    <lineage>
        <taxon>Bacteria</taxon>
        <taxon>Pseudomonadati</taxon>
        <taxon>Planctomycetota</taxon>
        <taxon>Planctomycetia</taxon>
        <taxon>Gemmatales</taxon>
        <taxon>Gemmataceae</taxon>
        <taxon>Fimbriiglobus</taxon>
    </lineage>
</organism>
<dbReference type="Proteomes" id="UP000214646">
    <property type="component" value="Unassembled WGS sequence"/>
</dbReference>
<dbReference type="AlphaFoldDB" id="A0A225D420"/>
<name>A0A225D420_9BACT</name>
<dbReference type="Pfam" id="PF08757">
    <property type="entry name" value="CotH"/>
    <property type="match status" value="1"/>
</dbReference>
<reference evidence="3" key="1">
    <citation type="submission" date="2017-06" db="EMBL/GenBank/DDBJ databases">
        <title>Genome analysis of Fimbriiglobus ruber SP5, the first member of the order Planctomycetales with confirmed chitinolytic capability.</title>
        <authorList>
            <person name="Ravin N.V."/>
            <person name="Rakitin A.L."/>
            <person name="Ivanova A.A."/>
            <person name="Beletsky A.V."/>
            <person name="Kulichevskaya I.S."/>
            <person name="Mardanov A.V."/>
            <person name="Dedysh S.N."/>
        </authorList>
    </citation>
    <scope>NUCLEOTIDE SEQUENCE [LARGE SCALE GENOMIC DNA]</scope>
    <source>
        <strain evidence="3">SP5</strain>
    </source>
</reference>
<accession>A0A225D420</accession>
<dbReference type="NCBIfam" id="NF041940">
    <property type="entry name" value="choice_anch_X"/>
    <property type="match status" value="1"/>
</dbReference>
<dbReference type="EMBL" id="NIDE01000017">
    <property type="protein sequence ID" value="OWK36330.1"/>
    <property type="molecule type" value="Genomic_DNA"/>
</dbReference>
<gene>
    <name evidence="2" type="ORF">FRUB_02509</name>
    <name evidence="1" type="ORF">FRUB_08893</name>
</gene>
<reference evidence="1" key="2">
    <citation type="journal article" date="2018" name="Appl. Environ. Microbiol.">
        <title>Genome Analysis of Fimbriiglobus ruber SP5(T), a Planctomycete with Confirmed Chitinolytic Capability.</title>
        <authorList>
            <person name="Ravin N.V."/>
            <person name="Rakitin A.L."/>
            <person name="Ivanova A.A."/>
            <person name="Beletsky A.V."/>
            <person name="Kulichevskaya I.S."/>
            <person name="Mardanov A.V."/>
            <person name="Dedysh S.N."/>
        </authorList>
    </citation>
    <scope>NUCLEOTIDE SEQUENCE</scope>
    <source>
        <strain evidence="1">SP5</strain>
    </source>
</reference>
<dbReference type="InterPro" id="IPR014867">
    <property type="entry name" value="Spore_coat_CotH_CotH2/3/7"/>
</dbReference>
<proteinExistence type="predicted"/>